<sequence>MIQFNLPQPPTFERVEDERLHHQQRLVAAFRLFAHFRIIF</sequence>
<dbReference type="Proteomes" id="UP000184550">
    <property type="component" value="Unassembled WGS sequence"/>
</dbReference>
<gene>
    <name evidence="1" type="ORF">PL8927_170019</name>
</gene>
<name>A0A7Z9DWD0_9CYAN</name>
<accession>A0A7Z9DWD0</accession>
<reference evidence="1" key="1">
    <citation type="submission" date="2019-10" db="EMBL/GenBank/DDBJ databases">
        <authorList>
            <consortium name="Genoscope - CEA"/>
            <person name="William W."/>
        </authorList>
    </citation>
    <scope>NUCLEOTIDE SEQUENCE [LARGE SCALE GENOMIC DNA]</scope>
    <source>
        <strain evidence="1">BBR_PRJEB10992</strain>
    </source>
</reference>
<proteinExistence type="predicted"/>
<dbReference type="AlphaFoldDB" id="A0A7Z9DWD0"/>
<dbReference type="RefSeq" id="WP_269322004.1">
    <property type="nucleotide sequence ID" value="NZ_LR734835.1"/>
</dbReference>
<evidence type="ECO:0000313" key="2">
    <source>
        <dbReference type="Proteomes" id="UP000184550"/>
    </source>
</evidence>
<keyword evidence="2" id="KW-1185">Reference proteome</keyword>
<comment type="caution">
    <text evidence="1">The sequence shown here is derived from an EMBL/GenBank/DDBJ whole genome shotgun (WGS) entry which is preliminary data.</text>
</comment>
<dbReference type="EMBL" id="CZCU02000079">
    <property type="protein sequence ID" value="VXD12293.1"/>
    <property type="molecule type" value="Genomic_DNA"/>
</dbReference>
<organism evidence="1 2">
    <name type="scientific">Planktothrix serta PCC 8927</name>
    <dbReference type="NCBI Taxonomy" id="671068"/>
    <lineage>
        <taxon>Bacteria</taxon>
        <taxon>Bacillati</taxon>
        <taxon>Cyanobacteriota</taxon>
        <taxon>Cyanophyceae</taxon>
        <taxon>Oscillatoriophycideae</taxon>
        <taxon>Oscillatoriales</taxon>
        <taxon>Microcoleaceae</taxon>
        <taxon>Planktothrix</taxon>
    </lineage>
</organism>
<evidence type="ECO:0000313" key="1">
    <source>
        <dbReference type="EMBL" id="VXD12293.1"/>
    </source>
</evidence>
<protein>
    <submittedName>
        <fullName evidence="1">Uncharacterized protein</fullName>
    </submittedName>
</protein>